<organism evidence="9 10">
    <name type="scientific">Clostridium fungisolvens</name>
    <dbReference type="NCBI Taxonomy" id="1604897"/>
    <lineage>
        <taxon>Bacteria</taxon>
        <taxon>Bacillati</taxon>
        <taxon>Bacillota</taxon>
        <taxon>Clostridia</taxon>
        <taxon>Eubacteriales</taxon>
        <taxon>Clostridiaceae</taxon>
        <taxon>Clostridium</taxon>
    </lineage>
</organism>
<evidence type="ECO:0000259" key="8">
    <source>
        <dbReference type="PROSITE" id="PS51918"/>
    </source>
</evidence>
<comment type="similarity">
    <text evidence="6">Belongs to the UPF0313 family.</text>
</comment>
<keyword evidence="5 6" id="KW-0411">Iron-sulfur</keyword>
<dbReference type="InterPro" id="IPR022946">
    <property type="entry name" value="UPF0313"/>
</dbReference>
<keyword evidence="2 6" id="KW-0949">S-adenosyl-L-methionine</keyword>
<dbReference type="RefSeq" id="WP_183275921.1">
    <property type="nucleotide sequence ID" value="NZ_BLZR01000001.1"/>
</dbReference>
<feature type="compositionally biased region" description="Basic and acidic residues" evidence="7">
    <location>
        <begin position="637"/>
        <end position="658"/>
    </location>
</feature>
<dbReference type="NCBIfam" id="TIGR03904">
    <property type="entry name" value="SAM_YgiQ"/>
    <property type="match status" value="1"/>
</dbReference>
<dbReference type="Proteomes" id="UP000580568">
    <property type="component" value="Unassembled WGS sequence"/>
</dbReference>
<dbReference type="PANTHER" id="PTHR32331:SF0">
    <property type="entry name" value="UPF0313 PROTEIN YGIQ"/>
    <property type="match status" value="1"/>
</dbReference>
<dbReference type="InterPro" id="IPR024560">
    <property type="entry name" value="UPF0313_C"/>
</dbReference>
<reference evidence="9 10" key="1">
    <citation type="submission" date="2020-07" db="EMBL/GenBank/DDBJ databases">
        <title>A new beta-1,3-glucan-decomposing anaerobic bacterium isolated from anoxic soil subjected to biological soil disinfestation.</title>
        <authorList>
            <person name="Ueki A."/>
            <person name="Tonouchi A."/>
        </authorList>
    </citation>
    <scope>NUCLEOTIDE SEQUENCE [LARGE SCALE GENOMIC DNA]</scope>
    <source>
        <strain evidence="9 10">TW1</strain>
    </source>
</reference>
<keyword evidence="3 6" id="KW-0479">Metal-binding</keyword>
<dbReference type="GO" id="GO:0005506">
    <property type="term" value="F:iron ion binding"/>
    <property type="evidence" value="ECO:0007669"/>
    <property type="project" value="UniProtKB-UniRule"/>
</dbReference>
<feature type="compositionally biased region" description="Low complexity" evidence="7">
    <location>
        <begin position="618"/>
        <end position="630"/>
    </location>
</feature>
<evidence type="ECO:0000256" key="3">
    <source>
        <dbReference type="ARBA" id="ARBA00022723"/>
    </source>
</evidence>
<feature type="binding site" evidence="6">
    <location>
        <position position="310"/>
    </location>
    <ligand>
        <name>[4Fe-4S] cluster</name>
        <dbReference type="ChEBI" id="CHEBI:49883"/>
        <note>4Fe-4S-S-AdoMet</note>
    </ligand>
</feature>
<dbReference type="SFLD" id="SFLDG01082">
    <property type="entry name" value="B12-binding_domain_containing"/>
    <property type="match status" value="1"/>
</dbReference>
<dbReference type="GO" id="GO:0003824">
    <property type="term" value="F:catalytic activity"/>
    <property type="evidence" value="ECO:0007669"/>
    <property type="project" value="InterPro"/>
</dbReference>
<evidence type="ECO:0000256" key="5">
    <source>
        <dbReference type="ARBA" id="ARBA00023014"/>
    </source>
</evidence>
<dbReference type="SMART" id="SM00729">
    <property type="entry name" value="Elp3"/>
    <property type="match status" value="1"/>
</dbReference>
<dbReference type="HAMAP" id="MF_01251">
    <property type="entry name" value="UPF0313"/>
    <property type="match status" value="1"/>
</dbReference>
<sequence>MNLSKEFLPISREDLKRRNIEQLDFIIVTGDAYVDHPSFGTAIIGRTLEANGFTVGIIPQPNWHDSEDFKKLGRPRYGFLVNSGNIDSMVNHYTAAKKKRRDDFYSPGGEADHRPDRAVIVYCNRIREAFKDIPIVIGGIEASLRRFSHYDYWDNKVRRSILLDSKADLLSYGMGEKTIVQIANLLSYGMDVKKITDVRGTCYLTKDITNLNGYVLVPSFEETASSKEAYGESYKLESYEQDPIIGKTVIQPHGDRYLVQNPPQLPLTEEEMDITYNLPYTRTYHPIYEAKGGIPAINEVKFSITSHRGCYGSCSFCALTFHQGRIIQNRSGDSIVDEAKLLTTLDDFKGYIHDIGGPTANFRHKSCKKQEKFGTCKDKQCMFPKPCSNLITDHSEYLGVLRRVRTLPGIKKVFIRSGIRYDYLIHDKNNEFFSELCKHHISGQLKVAPEHVSDKVLAQMGKPTREVYDRFVKKYYQVNEKIGKKQFLVPYLMSSHPGSDLKAAIELSLYIKEMGYTPEQVQDFYPTPGSISTTIYYTGVNPFTGETVYTPKTQEEKSMQRALLQFAVPKNHSLVKKALLKAGREDLIGKDKNCLIDWTPAKERNYKSSGKKTNKQDSSNTKNNNISKTSGISNKSKTSEKNHSKDGKSFSSKSDKSTNTRSNSTNVRSKRVH</sequence>
<feature type="binding site" evidence="6">
    <location>
        <position position="314"/>
    </location>
    <ligand>
        <name>[4Fe-4S] cluster</name>
        <dbReference type="ChEBI" id="CHEBI:49883"/>
        <note>4Fe-4S-S-AdoMet</note>
    </ligand>
</feature>
<evidence type="ECO:0000256" key="4">
    <source>
        <dbReference type="ARBA" id="ARBA00023004"/>
    </source>
</evidence>
<comment type="caution">
    <text evidence="9">The sequence shown here is derived from an EMBL/GenBank/DDBJ whole genome shotgun (WGS) entry which is preliminary data.</text>
</comment>
<name>A0A6V8SCR5_9CLOT</name>
<evidence type="ECO:0000313" key="10">
    <source>
        <dbReference type="Proteomes" id="UP000580568"/>
    </source>
</evidence>
<dbReference type="PROSITE" id="PS51918">
    <property type="entry name" value="RADICAL_SAM"/>
    <property type="match status" value="1"/>
</dbReference>
<evidence type="ECO:0000256" key="2">
    <source>
        <dbReference type="ARBA" id="ARBA00022691"/>
    </source>
</evidence>
<keyword evidence="10" id="KW-1185">Reference proteome</keyword>
<evidence type="ECO:0000256" key="6">
    <source>
        <dbReference type="HAMAP-Rule" id="MF_01251"/>
    </source>
</evidence>
<protein>
    <recommendedName>
        <fullName evidence="8">Radical SAM core domain-containing protein</fullName>
    </recommendedName>
</protein>
<accession>A0A6V8SCR5</accession>
<dbReference type="GO" id="GO:0051539">
    <property type="term" value="F:4 iron, 4 sulfur cluster binding"/>
    <property type="evidence" value="ECO:0007669"/>
    <property type="project" value="UniProtKB-KW"/>
</dbReference>
<dbReference type="SUPFAM" id="SSF102114">
    <property type="entry name" value="Radical SAM enzymes"/>
    <property type="match status" value="1"/>
</dbReference>
<keyword evidence="4 6" id="KW-0408">Iron</keyword>
<evidence type="ECO:0000313" key="9">
    <source>
        <dbReference type="EMBL" id="GFP74352.1"/>
    </source>
</evidence>
<feature type="binding site" evidence="6">
    <location>
        <position position="317"/>
    </location>
    <ligand>
        <name>[4Fe-4S] cluster</name>
        <dbReference type="ChEBI" id="CHEBI:49883"/>
        <note>4Fe-4S-S-AdoMet</note>
    </ligand>
</feature>
<evidence type="ECO:0000256" key="7">
    <source>
        <dbReference type="SAM" id="MobiDB-lite"/>
    </source>
</evidence>
<dbReference type="PANTHER" id="PTHR32331">
    <property type="entry name" value="UPF0313 PROTEIN YGIQ"/>
    <property type="match status" value="1"/>
</dbReference>
<feature type="domain" description="Radical SAM core" evidence="8">
    <location>
        <begin position="296"/>
        <end position="567"/>
    </location>
</feature>
<dbReference type="InterPro" id="IPR023404">
    <property type="entry name" value="rSAM_horseshoe"/>
</dbReference>
<dbReference type="Pfam" id="PF11842">
    <property type="entry name" value="DUF3362"/>
    <property type="match status" value="1"/>
</dbReference>
<dbReference type="Pfam" id="PF08497">
    <property type="entry name" value="Radical_SAM_N"/>
    <property type="match status" value="1"/>
</dbReference>
<dbReference type="Gene3D" id="3.80.30.20">
    <property type="entry name" value="tm_1862 like domain"/>
    <property type="match status" value="1"/>
</dbReference>
<feature type="region of interest" description="Disordered" evidence="7">
    <location>
        <begin position="605"/>
        <end position="673"/>
    </location>
</feature>
<dbReference type="InterPro" id="IPR013704">
    <property type="entry name" value="UPF0313_N"/>
</dbReference>
<dbReference type="InterPro" id="IPR007197">
    <property type="entry name" value="rSAM"/>
</dbReference>
<dbReference type="AlphaFoldDB" id="A0A6V8SCR5"/>
<dbReference type="SFLD" id="SFLDS00029">
    <property type="entry name" value="Radical_SAM"/>
    <property type="match status" value="1"/>
</dbReference>
<dbReference type="SFLD" id="SFLDG01069">
    <property type="entry name" value="UPF0313"/>
    <property type="match status" value="1"/>
</dbReference>
<dbReference type="EMBL" id="BLZR01000001">
    <property type="protein sequence ID" value="GFP74352.1"/>
    <property type="molecule type" value="Genomic_DNA"/>
</dbReference>
<proteinExistence type="inferred from homology"/>
<gene>
    <name evidence="9" type="ORF">bsdtw1_00400</name>
</gene>
<keyword evidence="1 6" id="KW-0004">4Fe-4S</keyword>
<comment type="cofactor">
    <cofactor evidence="6">
        <name>[4Fe-4S] cluster</name>
        <dbReference type="ChEBI" id="CHEBI:49883"/>
    </cofactor>
    <text evidence="6">Binds 1 [4Fe-4S] cluster. The cluster is coordinated with 3 cysteines and an exchangeable S-adenosyl-L-methionine.</text>
</comment>
<dbReference type="InterPro" id="IPR006638">
    <property type="entry name" value="Elp3/MiaA/NifB-like_rSAM"/>
</dbReference>
<evidence type="ECO:0000256" key="1">
    <source>
        <dbReference type="ARBA" id="ARBA00022485"/>
    </source>
</evidence>
<dbReference type="InterPro" id="IPR058240">
    <property type="entry name" value="rSAM_sf"/>
</dbReference>